<dbReference type="SUPFAM" id="SSF53686">
    <property type="entry name" value="Tryptophan synthase beta subunit-like PLP-dependent enzymes"/>
    <property type="match status" value="1"/>
</dbReference>
<dbReference type="Gene3D" id="3.40.50.1100">
    <property type="match status" value="2"/>
</dbReference>
<evidence type="ECO:0000259" key="11">
    <source>
        <dbReference type="Pfam" id="PF00291"/>
    </source>
</evidence>
<proteinExistence type="inferred from homology"/>
<organism evidence="12 13">
    <name type="scientific">Pseudaeromonas sharmana</name>
    <dbReference type="NCBI Taxonomy" id="328412"/>
    <lineage>
        <taxon>Bacteria</taxon>
        <taxon>Pseudomonadati</taxon>
        <taxon>Pseudomonadota</taxon>
        <taxon>Gammaproteobacteria</taxon>
        <taxon>Aeromonadales</taxon>
        <taxon>Aeromonadaceae</taxon>
        <taxon>Pseudaeromonas</taxon>
    </lineage>
</organism>
<dbReference type="PANTHER" id="PTHR42690:SF1">
    <property type="entry name" value="THREONINE SYNTHASE-LIKE 2"/>
    <property type="match status" value="1"/>
</dbReference>
<evidence type="ECO:0000256" key="10">
    <source>
        <dbReference type="NCBIfam" id="TIGR00260"/>
    </source>
</evidence>
<comment type="catalytic activity">
    <reaction evidence="9">
        <text>O-phospho-L-homoserine + H2O = L-threonine + phosphate</text>
        <dbReference type="Rhea" id="RHEA:10840"/>
        <dbReference type="ChEBI" id="CHEBI:15377"/>
        <dbReference type="ChEBI" id="CHEBI:43474"/>
        <dbReference type="ChEBI" id="CHEBI:57590"/>
        <dbReference type="ChEBI" id="CHEBI:57926"/>
        <dbReference type="EC" id="4.2.3.1"/>
    </reaction>
</comment>
<evidence type="ECO:0000256" key="5">
    <source>
        <dbReference type="ARBA" id="ARBA00018679"/>
    </source>
</evidence>
<dbReference type="Pfam" id="PF00291">
    <property type="entry name" value="PALP"/>
    <property type="match status" value="1"/>
</dbReference>
<comment type="similarity">
    <text evidence="3">Belongs to the threonine synthase family.</text>
</comment>
<dbReference type="EC" id="4.2.3.1" evidence="4 10"/>
<dbReference type="InterPro" id="IPR000634">
    <property type="entry name" value="Ser/Thr_deHydtase_PyrdxlP-BS"/>
</dbReference>
<gene>
    <name evidence="12" type="primary">thrC</name>
    <name evidence="12" type="ORF">ACFOSS_16210</name>
</gene>
<name>A0ABV8CS04_9GAMM</name>
<evidence type="ECO:0000256" key="9">
    <source>
        <dbReference type="ARBA" id="ARBA00049144"/>
    </source>
</evidence>
<comment type="cofactor">
    <cofactor evidence="1">
        <name>pyridoxal 5'-phosphate</name>
        <dbReference type="ChEBI" id="CHEBI:597326"/>
    </cofactor>
</comment>
<evidence type="ECO:0000256" key="3">
    <source>
        <dbReference type="ARBA" id="ARBA00005517"/>
    </source>
</evidence>
<dbReference type="GO" id="GO:0004795">
    <property type="term" value="F:threonine synthase activity"/>
    <property type="evidence" value="ECO:0007669"/>
    <property type="project" value="UniProtKB-EC"/>
</dbReference>
<keyword evidence="7" id="KW-0791">Threonine biosynthesis</keyword>
<evidence type="ECO:0000313" key="12">
    <source>
        <dbReference type="EMBL" id="MFC3914986.1"/>
    </source>
</evidence>
<dbReference type="InterPro" id="IPR051166">
    <property type="entry name" value="Threonine_Synthase"/>
</dbReference>
<dbReference type="Gene3D" id="3.90.1380.10">
    <property type="entry name" value="Threonine synthase, N-terminal domain"/>
    <property type="match status" value="1"/>
</dbReference>
<accession>A0ABV8CS04</accession>
<sequence length="423" mass="46101">MKLYNIKDHSEQVDFAQAVKQGLGREQGLFFPEQIAPLADVDGLLAKPLVERSAIILRHLLGDELPELAQLIANAFTFPAPLVQVAENQYALELFHGPTLAFKDFGGRFMAQCLTAVSDGKKITILTATSGDTGAAVAHAFYGLPNIEVVILYPKGKISPLQEKLFCTLGGNIRTVAVNGAFDDCQALVKQAFDDEELKLAIGLNSANSINISRLLAQVCYYFEAIAQLPVTKRAEAVIAVPSGNFGNLTAGLIAKALGLPVKRFIVATNANDTVPRYLQEGHWDPQATVATLSNAMDVSRPNNWPRVEELFRVKGWSLKALGAASRDDEQTRDALQRLYQQGYLCEPHGAIAWDVMQSSLCDQECGVFLCTAHPAKFKESVDSILGIDVELPAPLAERADLALLSEEMDVDFSALRDYLLRA</sequence>
<dbReference type="InterPro" id="IPR001926">
    <property type="entry name" value="TrpB-like_PALP"/>
</dbReference>
<evidence type="ECO:0000256" key="4">
    <source>
        <dbReference type="ARBA" id="ARBA00013028"/>
    </source>
</evidence>
<keyword evidence="6" id="KW-0028">Amino-acid biosynthesis</keyword>
<comment type="caution">
    <text evidence="12">The sequence shown here is derived from an EMBL/GenBank/DDBJ whole genome shotgun (WGS) entry which is preliminary data.</text>
</comment>
<keyword evidence="12" id="KW-0456">Lyase</keyword>
<evidence type="ECO:0000256" key="1">
    <source>
        <dbReference type="ARBA" id="ARBA00001933"/>
    </source>
</evidence>
<evidence type="ECO:0000256" key="7">
    <source>
        <dbReference type="ARBA" id="ARBA00022697"/>
    </source>
</evidence>
<reference evidence="13" key="1">
    <citation type="journal article" date="2019" name="Int. J. Syst. Evol. Microbiol.">
        <title>The Global Catalogue of Microorganisms (GCM) 10K type strain sequencing project: providing services to taxonomists for standard genome sequencing and annotation.</title>
        <authorList>
            <consortium name="The Broad Institute Genomics Platform"/>
            <consortium name="The Broad Institute Genome Sequencing Center for Infectious Disease"/>
            <person name="Wu L."/>
            <person name="Ma J."/>
        </authorList>
    </citation>
    <scope>NUCLEOTIDE SEQUENCE [LARGE SCALE GENOMIC DNA]</scope>
    <source>
        <strain evidence="13">CCUG 54939</strain>
    </source>
</reference>
<dbReference type="EMBL" id="JBHSAF010000015">
    <property type="protein sequence ID" value="MFC3914986.1"/>
    <property type="molecule type" value="Genomic_DNA"/>
</dbReference>
<evidence type="ECO:0000313" key="13">
    <source>
        <dbReference type="Proteomes" id="UP001595692"/>
    </source>
</evidence>
<dbReference type="NCBIfam" id="TIGR00260">
    <property type="entry name" value="thrC"/>
    <property type="match status" value="1"/>
</dbReference>
<dbReference type="Proteomes" id="UP001595692">
    <property type="component" value="Unassembled WGS sequence"/>
</dbReference>
<protein>
    <recommendedName>
        <fullName evidence="5 10">Threonine synthase</fullName>
        <ecNumber evidence="4 10">4.2.3.1</ecNumber>
    </recommendedName>
</protein>
<feature type="domain" description="Tryptophan synthase beta chain-like PALP" evidence="11">
    <location>
        <begin position="92"/>
        <end position="357"/>
    </location>
</feature>
<evidence type="ECO:0000256" key="2">
    <source>
        <dbReference type="ARBA" id="ARBA00004979"/>
    </source>
</evidence>
<keyword evidence="13" id="KW-1185">Reference proteome</keyword>
<dbReference type="InterPro" id="IPR037158">
    <property type="entry name" value="Thr_synth_N_sf"/>
</dbReference>
<dbReference type="RefSeq" id="WP_377154558.1">
    <property type="nucleotide sequence ID" value="NZ_JBHSAF010000015.1"/>
</dbReference>
<dbReference type="PANTHER" id="PTHR42690">
    <property type="entry name" value="THREONINE SYNTHASE FAMILY MEMBER"/>
    <property type="match status" value="1"/>
</dbReference>
<comment type="pathway">
    <text evidence="2">Amino-acid biosynthesis; L-threonine biosynthesis; L-threonine from L-aspartate: step 5/5.</text>
</comment>
<evidence type="ECO:0000256" key="8">
    <source>
        <dbReference type="ARBA" id="ARBA00022898"/>
    </source>
</evidence>
<dbReference type="PROSITE" id="PS00165">
    <property type="entry name" value="DEHYDRATASE_SER_THR"/>
    <property type="match status" value="1"/>
</dbReference>
<keyword evidence="8" id="KW-0663">Pyridoxal phosphate</keyword>
<evidence type="ECO:0000256" key="6">
    <source>
        <dbReference type="ARBA" id="ARBA00022605"/>
    </source>
</evidence>
<dbReference type="InterPro" id="IPR036052">
    <property type="entry name" value="TrpB-like_PALP_sf"/>
</dbReference>
<dbReference type="InterPro" id="IPR004450">
    <property type="entry name" value="Thr_synthase-like"/>
</dbReference>